<accession>A0AAV9P2I2</accession>
<protein>
    <submittedName>
        <fullName evidence="2">Uncharacterized protein</fullName>
    </submittedName>
</protein>
<evidence type="ECO:0000313" key="2">
    <source>
        <dbReference type="EMBL" id="KAK5165426.1"/>
    </source>
</evidence>
<evidence type="ECO:0000313" key="3">
    <source>
        <dbReference type="Proteomes" id="UP001337655"/>
    </source>
</evidence>
<dbReference type="EMBL" id="JAVRRT010000016">
    <property type="protein sequence ID" value="KAK5165426.1"/>
    <property type="molecule type" value="Genomic_DNA"/>
</dbReference>
<sequence length="309" mass="34664">MYSIKVDAKTGSSSLACVLLHDIQHEACIGSKTAEYALQNTPLSSFSVHYRPPSHSTATTPSNERANAAAMQPSVSPFPLCISTLSALLEYRESAAQSTTMLQHPATSTSKPTWDTRGRSPVTIPPSTTTASKRIPSPKRRSSPSITLLDVRPTKKQRRLHHNALSIPYNNAQQFWHEESLHHFYVFCPLDRTNLDEARRKNLLGKVVYGMLGNRTVEKLVLDQETGIPWTVPKVVVEFGRVEWGRSAEVRGRKGRDVEPGVLPRGEEMTGEEWEEAVGRGDWRVAGEDRETWERCLEMGVGWLGYRER</sequence>
<feature type="region of interest" description="Disordered" evidence="1">
    <location>
        <begin position="99"/>
        <end position="146"/>
    </location>
</feature>
<dbReference type="GeneID" id="89930287"/>
<proteinExistence type="predicted"/>
<reference evidence="2 3" key="1">
    <citation type="submission" date="2023-08" db="EMBL/GenBank/DDBJ databases">
        <title>Black Yeasts Isolated from many extreme environments.</title>
        <authorList>
            <person name="Coleine C."/>
            <person name="Stajich J.E."/>
            <person name="Selbmann L."/>
        </authorList>
    </citation>
    <scope>NUCLEOTIDE SEQUENCE [LARGE SCALE GENOMIC DNA]</scope>
    <source>
        <strain evidence="2 3">CCFEE 5935</strain>
    </source>
</reference>
<dbReference type="Proteomes" id="UP001337655">
    <property type="component" value="Unassembled WGS sequence"/>
</dbReference>
<dbReference type="RefSeq" id="XP_064655510.1">
    <property type="nucleotide sequence ID" value="XM_064806184.1"/>
</dbReference>
<organism evidence="2 3">
    <name type="scientific">Saxophila tyrrhenica</name>
    <dbReference type="NCBI Taxonomy" id="1690608"/>
    <lineage>
        <taxon>Eukaryota</taxon>
        <taxon>Fungi</taxon>
        <taxon>Dikarya</taxon>
        <taxon>Ascomycota</taxon>
        <taxon>Pezizomycotina</taxon>
        <taxon>Dothideomycetes</taxon>
        <taxon>Dothideomycetidae</taxon>
        <taxon>Mycosphaerellales</taxon>
        <taxon>Extremaceae</taxon>
        <taxon>Saxophila</taxon>
    </lineage>
</organism>
<gene>
    <name evidence="2" type="ORF">LTR77_008955</name>
</gene>
<dbReference type="AlphaFoldDB" id="A0AAV9P2I2"/>
<comment type="caution">
    <text evidence="2">The sequence shown here is derived from an EMBL/GenBank/DDBJ whole genome shotgun (WGS) entry which is preliminary data.</text>
</comment>
<feature type="compositionally biased region" description="Polar residues" evidence="1">
    <location>
        <begin position="99"/>
        <end position="113"/>
    </location>
</feature>
<name>A0AAV9P2I2_9PEZI</name>
<evidence type="ECO:0000256" key="1">
    <source>
        <dbReference type="SAM" id="MobiDB-lite"/>
    </source>
</evidence>
<keyword evidence="3" id="KW-1185">Reference proteome</keyword>